<dbReference type="KEGG" id="whr:OG579_17750"/>
<sequence>MLDHSAVAPLLHMPVNDVLKQMGLPPLPQLPPMPPLPQLPPLPTIDIAALLKPLTDLMSGFGSGDMSSAPFNPMQLFEGLMQAFQSVVQMGGQAMSALTPLWTGPAAAQAMASGTAAQANGTATGAQSGDISTVVATATATVAKGVAMLQGIIASFVATLPAAIGLAFTPGGQAAIIASATVHLNEGLAVVAETRGELFAHTANMTRAGAPVAITAVPQVASQIPGMAMTTVQTISQPIQSLIKAGGGAGGLGGRHSADLGGRDGDDLELGARGEGASAGGGGGAVPMGAGGIGGVGSSGPAAPLSPRTTPDSLGGPRGGMPGGKVVGDSEERVVTRATTPAAMPMGAGGAMGATPSAGGQHNADREQVVDARHTEEIVGEIPSASPTVLGGVEAPVSQSIWEESDELEA</sequence>
<name>A0AAU4K0L5_9NOCA</name>
<dbReference type="AlphaFoldDB" id="A0AAU4K0L5"/>
<evidence type="ECO:0008006" key="4">
    <source>
        <dbReference type="Google" id="ProtNLM"/>
    </source>
</evidence>
<evidence type="ECO:0000313" key="3">
    <source>
        <dbReference type="Proteomes" id="UP001432128"/>
    </source>
</evidence>
<keyword evidence="3" id="KW-1185">Reference proteome</keyword>
<feature type="compositionally biased region" description="Gly residues" evidence="1">
    <location>
        <begin position="273"/>
        <end position="298"/>
    </location>
</feature>
<feature type="region of interest" description="Disordered" evidence="1">
    <location>
        <begin position="343"/>
        <end position="368"/>
    </location>
</feature>
<proteinExistence type="predicted"/>
<protein>
    <recommendedName>
        <fullName evidence="4">PPE family protein</fullName>
    </recommendedName>
</protein>
<dbReference type="Proteomes" id="UP001432128">
    <property type="component" value="Chromosome"/>
</dbReference>
<dbReference type="RefSeq" id="WP_328857021.1">
    <property type="nucleotide sequence ID" value="NZ_CP108021.1"/>
</dbReference>
<accession>A0AAU4K0L5</accession>
<reference evidence="2 3" key="1">
    <citation type="submission" date="2022-10" db="EMBL/GenBank/DDBJ databases">
        <title>The complete genomes of actinobacterial strains from the NBC collection.</title>
        <authorList>
            <person name="Joergensen T.S."/>
            <person name="Alvarez Arevalo M."/>
            <person name="Sterndorff E.B."/>
            <person name="Faurdal D."/>
            <person name="Vuksanovic O."/>
            <person name="Mourched A.-S."/>
            <person name="Charusanti P."/>
            <person name="Shaw S."/>
            <person name="Blin K."/>
            <person name="Weber T."/>
        </authorList>
    </citation>
    <scope>NUCLEOTIDE SEQUENCE [LARGE SCALE GENOMIC DNA]</scope>
    <source>
        <strain evidence="2 3">NBC_00319</strain>
    </source>
</reference>
<gene>
    <name evidence="2" type="ORF">OG579_17750</name>
</gene>
<evidence type="ECO:0000313" key="2">
    <source>
        <dbReference type="EMBL" id="WUM19527.1"/>
    </source>
</evidence>
<dbReference type="EMBL" id="CP108021">
    <property type="protein sequence ID" value="WUM19527.1"/>
    <property type="molecule type" value="Genomic_DNA"/>
</dbReference>
<feature type="compositionally biased region" description="Basic and acidic residues" evidence="1">
    <location>
        <begin position="256"/>
        <end position="265"/>
    </location>
</feature>
<feature type="compositionally biased region" description="Gly residues" evidence="1">
    <location>
        <begin position="316"/>
        <end position="326"/>
    </location>
</feature>
<organism evidence="2 3">
    <name type="scientific">Williamsia herbipolensis</name>
    <dbReference type="NCBI Taxonomy" id="1603258"/>
    <lineage>
        <taxon>Bacteria</taxon>
        <taxon>Bacillati</taxon>
        <taxon>Actinomycetota</taxon>
        <taxon>Actinomycetes</taxon>
        <taxon>Mycobacteriales</taxon>
        <taxon>Nocardiaceae</taxon>
        <taxon>Williamsia</taxon>
    </lineage>
</organism>
<evidence type="ECO:0000256" key="1">
    <source>
        <dbReference type="SAM" id="MobiDB-lite"/>
    </source>
</evidence>
<feature type="region of interest" description="Disordered" evidence="1">
    <location>
        <begin position="246"/>
        <end position="330"/>
    </location>
</feature>